<protein>
    <submittedName>
        <fullName evidence="2">Uncharacterized protein</fullName>
    </submittedName>
</protein>
<feature type="non-terminal residue" evidence="2">
    <location>
        <position position="1"/>
    </location>
</feature>
<dbReference type="EMBL" id="JXTC01000020">
    <property type="protein sequence ID" value="PON99154.1"/>
    <property type="molecule type" value="Genomic_DNA"/>
</dbReference>
<proteinExistence type="predicted"/>
<keyword evidence="3" id="KW-1185">Reference proteome</keyword>
<organism evidence="2 3">
    <name type="scientific">Trema orientale</name>
    <name type="common">Charcoal tree</name>
    <name type="synonym">Celtis orientalis</name>
    <dbReference type="NCBI Taxonomy" id="63057"/>
    <lineage>
        <taxon>Eukaryota</taxon>
        <taxon>Viridiplantae</taxon>
        <taxon>Streptophyta</taxon>
        <taxon>Embryophyta</taxon>
        <taxon>Tracheophyta</taxon>
        <taxon>Spermatophyta</taxon>
        <taxon>Magnoliopsida</taxon>
        <taxon>eudicotyledons</taxon>
        <taxon>Gunneridae</taxon>
        <taxon>Pentapetalae</taxon>
        <taxon>rosids</taxon>
        <taxon>fabids</taxon>
        <taxon>Rosales</taxon>
        <taxon>Cannabaceae</taxon>
        <taxon>Trema</taxon>
    </lineage>
</organism>
<dbReference type="InParanoid" id="A0A2P5FN04"/>
<dbReference type="AlphaFoldDB" id="A0A2P5FN04"/>
<feature type="compositionally biased region" description="Low complexity" evidence="1">
    <location>
        <begin position="1"/>
        <end position="25"/>
    </location>
</feature>
<comment type="caution">
    <text evidence="2">The sequence shown here is derived from an EMBL/GenBank/DDBJ whole genome shotgun (WGS) entry which is preliminary data.</text>
</comment>
<dbReference type="Proteomes" id="UP000237000">
    <property type="component" value="Unassembled WGS sequence"/>
</dbReference>
<feature type="region of interest" description="Disordered" evidence="1">
    <location>
        <begin position="1"/>
        <end position="28"/>
    </location>
</feature>
<accession>A0A2P5FN04</accession>
<evidence type="ECO:0000256" key="1">
    <source>
        <dbReference type="SAM" id="MobiDB-lite"/>
    </source>
</evidence>
<evidence type="ECO:0000313" key="2">
    <source>
        <dbReference type="EMBL" id="PON99154.1"/>
    </source>
</evidence>
<gene>
    <name evidence="2" type="ORF">TorRG33x02_050140</name>
</gene>
<name>A0A2P5FN04_TREOI</name>
<sequence length="52" mass="5795">SGRLQYSLSVSKYSKSKPTCRAPPARRNPRRKTIFLGVNMGSGHVTYGRDLV</sequence>
<evidence type="ECO:0000313" key="3">
    <source>
        <dbReference type="Proteomes" id="UP000237000"/>
    </source>
</evidence>
<reference evidence="3" key="1">
    <citation type="submission" date="2016-06" db="EMBL/GenBank/DDBJ databases">
        <title>Parallel loss of symbiosis genes in relatives of nitrogen-fixing non-legume Parasponia.</title>
        <authorList>
            <person name="Van Velzen R."/>
            <person name="Holmer R."/>
            <person name="Bu F."/>
            <person name="Rutten L."/>
            <person name="Van Zeijl A."/>
            <person name="Liu W."/>
            <person name="Santuari L."/>
            <person name="Cao Q."/>
            <person name="Sharma T."/>
            <person name="Shen D."/>
            <person name="Roswanjaya Y."/>
            <person name="Wardhani T."/>
            <person name="Kalhor M.S."/>
            <person name="Jansen J."/>
            <person name="Van den Hoogen J."/>
            <person name="Gungor B."/>
            <person name="Hartog M."/>
            <person name="Hontelez J."/>
            <person name="Verver J."/>
            <person name="Yang W.-C."/>
            <person name="Schijlen E."/>
            <person name="Repin R."/>
            <person name="Schilthuizen M."/>
            <person name="Schranz E."/>
            <person name="Heidstra R."/>
            <person name="Miyata K."/>
            <person name="Fedorova E."/>
            <person name="Kohlen W."/>
            <person name="Bisseling T."/>
            <person name="Smit S."/>
            <person name="Geurts R."/>
        </authorList>
    </citation>
    <scope>NUCLEOTIDE SEQUENCE [LARGE SCALE GENOMIC DNA]</scope>
    <source>
        <strain evidence="3">cv. RG33-2</strain>
    </source>
</reference>